<dbReference type="PANTHER" id="PTHR43847:SF1">
    <property type="entry name" value="BLL3993 PROTEIN"/>
    <property type="match status" value="1"/>
</dbReference>
<evidence type="ECO:0000256" key="4">
    <source>
        <dbReference type="ARBA" id="ARBA00023136"/>
    </source>
</evidence>
<comment type="subcellular location">
    <subcellularLocation>
        <location evidence="1">Membrane</location>
        <topology evidence="1">Multi-pass membrane protein</topology>
    </subcellularLocation>
</comment>
<feature type="transmembrane region" description="Helical" evidence="5">
    <location>
        <begin position="192"/>
        <end position="213"/>
    </location>
</feature>
<feature type="transmembrane region" description="Helical" evidence="5">
    <location>
        <begin position="228"/>
        <end position="250"/>
    </location>
</feature>
<dbReference type="PANTHER" id="PTHR43847">
    <property type="entry name" value="BLL3993 PROTEIN"/>
    <property type="match status" value="1"/>
</dbReference>
<dbReference type="EMBL" id="OU015584">
    <property type="protein sequence ID" value="CAG5080165.1"/>
    <property type="molecule type" value="Genomic_DNA"/>
</dbReference>
<sequence>MLSKTEQKYSLLRAILLEFMLIILGLFVYSLFPFFQFYFSGPTDYGIRPASFWVENGLYYLAIVYAMIVPILFYSYRKEGRSPKSTLVFDRLVTGEFDKVFWFCIRTFLLKFLFIPLMFLGALYFGDLSIAHLFALGSKQTVDWNLVEWINNYIFGVFMYVAMTLVLVVYAFGYCVESDLLNNRIKSVDNTFFGWIVTIICYAPIYPLVFYIIPMGAQDFAFFKNHEITAVVRIILMLIVAFKTWSIIVLGTKSSNLTNRGIVEHGPYRWIRHPHYLSKMMVWWIGVLPSLVNNYWLIGGMIFWTTIYILRGLTEEQHLKKDPVYQLYMKKVRWRFFPGIF</sequence>
<evidence type="ECO:0000313" key="7">
    <source>
        <dbReference type="Proteomes" id="UP000683507"/>
    </source>
</evidence>
<feature type="transmembrane region" description="Helical" evidence="5">
    <location>
        <begin position="108"/>
        <end position="133"/>
    </location>
</feature>
<feature type="transmembrane region" description="Helical" evidence="5">
    <location>
        <begin position="12"/>
        <end position="38"/>
    </location>
</feature>
<dbReference type="AlphaFoldDB" id="A0A916JLZ2"/>
<evidence type="ECO:0000256" key="2">
    <source>
        <dbReference type="ARBA" id="ARBA00022692"/>
    </source>
</evidence>
<gene>
    <name evidence="6" type="ORF">CRYO30217_01205</name>
</gene>
<accession>A0A916JLZ2</accession>
<feature type="transmembrane region" description="Helical" evidence="5">
    <location>
        <begin position="282"/>
        <end position="310"/>
    </location>
</feature>
<evidence type="ECO:0008006" key="8">
    <source>
        <dbReference type="Google" id="ProtNLM"/>
    </source>
</evidence>
<evidence type="ECO:0000256" key="3">
    <source>
        <dbReference type="ARBA" id="ARBA00022989"/>
    </source>
</evidence>
<dbReference type="GO" id="GO:0016020">
    <property type="term" value="C:membrane"/>
    <property type="evidence" value="ECO:0007669"/>
    <property type="project" value="UniProtKB-SubCell"/>
</dbReference>
<dbReference type="Proteomes" id="UP000683507">
    <property type="component" value="Chromosome"/>
</dbReference>
<keyword evidence="3 5" id="KW-1133">Transmembrane helix</keyword>
<reference evidence="6" key="1">
    <citation type="submission" date="2021-04" db="EMBL/GenBank/DDBJ databases">
        <authorList>
            <person name="Rodrigo-Torres L."/>
            <person name="Arahal R. D."/>
            <person name="Lucena T."/>
        </authorList>
    </citation>
    <scope>NUCLEOTIDE SEQUENCE</scope>
    <source>
        <strain evidence="6">AS29M-1</strain>
    </source>
</reference>
<name>A0A916JLZ2_9FLAO</name>
<proteinExistence type="predicted"/>
<keyword evidence="7" id="KW-1185">Reference proteome</keyword>
<dbReference type="GO" id="GO:0004671">
    <property type="term" value="F:protein C-terminal S-isoprenylcysteine carboxyl O-methyltransferase activity"/>
    <property type="evidence" value="ECO:0007669"/>
    <property type="project" value="InterPro"/>
</dbReference>
<dbReference type="Pfam" id="PF04140">
    <property type="entry name" value="ICMT"/>
    <property type="match status" value="1"/>
</dbReference>
<protein>
    <recommendedName>
        <fullName evidence="8">DUF1295 domain-containing protein</fullName>
    </recommendedName>
</protein>
<keyword evidence="2 5" id="KW-0812">Transmembrane</keyword>
<dbReference type="Gene3D" id="1.20.120.1630">
    <property type="match status" value="1"/>
</dbReference>
<evidence type="ECO:0000256" key="5">
    <source>
        <dbReference type="SAM" id="Phobius"/>
    </source>
</evidence>
<feature type="transmembrane region" description="Helical" evidence="5">
    <location>
        <begin position="153"/>
        <end position="172"/>
    </location>
</feature>
<dbReference type="InterPro" id="IPR007269">
    <property type="entry name" value="ICMT_MeTrfase"/>
</dbReference>
<dbReference type="KEGG" id="ptan:CRYO30217_01205"/>
<evidence type="ECO:0000256" key="1">
    <source>
        <dbReference type="ARBA" id="ARBA00004141"/>
    </source>
</evidence>
<dbReference type="InterPro" id="IPR052527">
    <property type="entry name" value="Metal_cation-efflux_comp"/>
</dbReference>
<keyword evidence="4 5" id="KW-0472">Membrane</keyword>
<evidence type="ECO:0000313" key="6">
    <source>
        <dbReference type="EMBL" id="CAG5080165.1"/>
    </source>
</evidence>
<organism evidence="6 7">
    <name type="scientific">Parvicella tangerina</name>
    <dbReference type="NCBI Taxonomy" id="2829795"/>
    <lineage>
        <taxon>Bacteria</taxon>
        <taxon>Pseudomonadati</taxon>
        <taxon>Bacteroidota</taxon>
        <taxon>Flavobacteriia</taxon>
        <taxon>Flavobacteriales</taxon>
        <taxon>Parvicellaceae</taxon>
        <taxon>Parvicella</taxon>
    </lineage>
</organism>
<feature type="transmembrane region" description="Helical" evidence="5">
    <location>
        <begin position="58"/>
        <end position="76"/>
    </location>
</feature>